<dbReference type="InterPro" id="IPR052250">
    <property type="entry name" value="PDI_TMX3"/>
</dbReference>
<accession>F8ND50</accession>
<feature type="domain" description="Thioredoxin" evidence="8">
    <location>
        <begin position="156"/>
        <end position="278"/>
    </location>
</feature>
<evidence type="ECO:0000259" key="8">
    <source>
        <dbReference type="PROSITE" id="PS51352"/>
    </source>
</evidence>
<feature type="transmembrane region" description="Helical" evidence="6">
    <location>
        <begin position="542"/>
        <end position="560"/>
    </location>
</feature>
<evidence type="ECO:0000256" key="5">
    <source>
        <dbReference type="ARBA" id="ARBA00045246"/>
    </source>
</evidence>
<evidence type="ECO:0000256" key="1">
    <source>
        <dbReference type="ARBA" id="ARBA00004389"/>
    </source>
</evidence>
<comment type="subcellular location">
    <subcellularLocation>
        <location evidence="1">Endoplasmic reticulum membrane</location>
        <topology evidence="1">Single-pass membrane protein</topology>
    </subcellularLocation>
</comment>
<evidence type="ECO:0000313" key="9">
    <source>
        <dbReference type="EMBL" id="EGO30134.1"/>
    </source>
</evidence>
<dbReference type="PANTHER" id="PTHR46426">
    <property type="entry name" value="PROTEIN DISULFIDE-ISOMERASE TMX3"/>
    <property type="match status" value="1"/>
</dbReference>
<dbReference type="RefSeq" id="XP_007312018.1">
    <property type="nucleotide sequence ID" value="XM_007311956.1"/>
</dbReference>
<keyword evidence="2 6" id="KW-0812">Transmembrane</keyword>
<evidence type="ECO:0000256" key="6">
    <source>
        <dbReference type="SAM" id="Phobius"/>
    </source>
</evidence>
<keyword evidence="3 6" id="KW-1133">Transmembrane helix</keyword>
<dbReference type="Pfam" id="PF13848">
    <property type="entry name" value="Thioredoxin_6"/>
    <property type="match status" value="1"/>
</dbReference>
<keyword evidence="4 6" id="KW-0472">Membrane</keyword>
<dbReference type="CDD" id="cd02961">
    <property type="entry name" value="PDI_a_family"/>
    <property type="match status" value="1"/>
</dbReference>
<dbReference type="PROSITE" id="PS51352">
    <property type="entry name" value="THIOREDOXIN_2"/>
    <property type="match status" value="2"/>
</dbReference>
<evidence type="ECO:0000256" key="7">
    <source>
        <dbReference type="SAM" id="SignalP"/>
    </source>
</evidence>
<dbReference type="PANTHER" id="PTHR46426:SF1">
    <property type="entry name" value="PROTEIN DISULFIDE-ISOMERASE TMX3"/>
    <property type="match status" value="1"/>
</dbReference>
<reference evidence="9" key="1">
    <citation type="submission" date="2011-04" db="EMBL/GenBank/DDBJ databases">
        <title>Evolution of plant cell wall degrading machinery underlies the functional diversity of forest fungi.</title>
        <authorList>
            <consortium name="US DOE Joint Genome Institute (JGI-PGF)"/>
            <person name="Eastwood D.C."/>
            <person name="Floudas D."/>
            <person name="Binder M."/>
            <person name="Majcherczyk A."/>
            <person name="Schneider P."/>
            <person name="Aerts A."/>
            <person name="Asiegbu F.O."/>
            <person name="Baker S.E."/>
            <person name="Barry K."/>
            <person name="Bendiksby M."/>
            <person name="Blumentritt M."/>
            <person name="Coutinho P.M."/>
            <person name="Cullen D."/>
            <person name="Cullen D."/>
            <person name="Gathman A."/>
            <person name="Goodell B."/>
            <person name="Henrissat B."/>
            <person name="Ihrmark K."/>
            <person name="Kauserud H."/>
            <person name="Kohler A."/>
            <person name="LaButti K."/>
            <person name="Lapidus A."/>
            <person name="Lavin J.L."/>
            <person name="Lee Y.-H."/>
            <person name="Lindquist E."/>
            <person name="Lilly W."/>
            <person name="Lucas S."/>
            <person name="Morin E."/>
            <person name="Murat C."/>
            <person name="Oguiza J.A."/>
            <person name="Park J."/>
            <person name="Pisabarro A.G."/>
            <person name="Riley R."/>
            <person name="Rosling A."/>
            <person name="Salamov A."/>
            <person name="Schmidt O."/>
            <person name="Schmutz J."/>
            <person name="Skrede I."/>
            <person name="Stenlid J."/>
            <person name="Wiebenga A."/>
            <person name="Xie X."/>
            <person name="Kues U."/>
            <person name="Hibbett D.S."/>
            <person name="Hoffmeister D."/>
            <person name="Hogberg N."/>
            <person name="Martin F."/>
            <person name="Grigoriev I.V."/>
            <person name="Watkinson S.C."/>
        </authorList>
    </citation>
    <scope>NUCLEOTIDE SEQUENCE</scope>
    <source>
        <strain evidence="9">S7.9</strain>
    </source>
</reference>
<dbReference type="EMBL" id="GL945428">
    <property type="protein sequence ID" value="EGO30134.1"/>
    <property type="molecule type" value="Genomic_DNA"/>
</dbReference>
<name>F8ND50_SERL9</name>
<dbReference type="SUPFAM" id="SSF52833">
    <property type="entry name" value="Thioredoxin-like"/>
    <property type="match status" value="2"/>
</dbReference>
<organism>
    <name type="scientific">Serpula lacrymans var. lacrymans (strain S7.9)</name>
    <name type="common">Dry rot fungus</name>
    <dbReference type="NCBI Taxonomy" id="578457"/>
    <lineage>
        <taxon>Eukaryota</taxon>
        <taxon>Fungi</taxon>
        <taxon>Dikarya</taxon>
        <taxon>Basidiomycota</taxon>
        <taxon>Agaricomycotina</taxon>
        <taxon>Agaricomycetes</taxon>
        <taxon>Agaricomycetidae</taxon>
        <taxon>Boletales</taxon>
        <taxon>Coniophorineae</taxon>
        <taxon>Serpulaceae</taxon>
        <taxon>Serpula</taxon>
    </lineage>
</organism>
<gene>
    <name evidence="9" type="ORF">SERLADRAFT_454425</name>
</gene>
<dbReference type="GO" id="GO:0005789">
    <property type="term" value="C:endoplasmic reticulum membrane"/>
    <property type="evidence" value="ECO:0007669"/>
    <property type="project" value="UniProtKB-SubCell"/>
</dbReference>
<dbReference type="Gene3D" id="3.40.30.10">
    <property type="entry name" value="Glutaredoxin"/>
    <property type="match status" value="3"/>
</dbReference>
<evidence type="ECO:0000256" key="3">
    <source>
        <dbReference type="ARBA" id="ARBA00022989"/>
    </source>
</evidence>
<dbReference type="OrthoDB" id="72053at2759"/>
<dbReference type="PROSITE" id="PS00194">
    <property type="entry name" value="THIOREDOXIN_1"/>
    <property type="match status" value="1"/>
</dbReference>
<evidence type="ECO:0000256" key="4">
    <source>
        <dbReference type="ARBA" id="ARBA00023136"/>
    </source>
</evidence>
<dbReference type="InterPro" id="IPR036249">
    <property type="entry name" value="Thioredoxin-like_sf"/>
</dbReference>
<dbReference type="KEGG" id="sla:SERLADRAFT_454425"/>
<dbReference type="InterPro" id="IPR013766">
    <property type="entry name" value="Thioredoxin_domain"/>
</dbReference>
<sequence length="582" mass="64552">MRPFKAILQLPLSLLVASLTVRAAAVPVKSTHLTPEDFKQTISEGVWFVEHFSPYCGHCQKFEPTWMNLVEEFEKSSDPGIHLAQVNCAVNGDLCSENGITGYPQMNLYRNGEFVEMYRKDRDFDMLVEYISTHAEPTATPSVPSTTAAVEIPTSTRPAEPLHVQTARAALNPSGAVVSLGPDNFQDFIDQGPTFIKFFAPWCGHCKKLAPVWTQLARHMQNKLNVAEVNCDDHKSLCTSQGVTGFPMLFYYAHGAKTEYTGGRKYEQLIAFTDKAAAPTMEEITADALEGYVQKHPVLYLLLHSSPDTAIVHEVGKDSHLLLGSPPIYTSTSQELFNRYSVPTTSSWALLALKDHDSKIPTSMYYPSSTKAQGSLTTWLLENRLPTSVELSRDAFQQVMNAPHKPLVVIAGSYKDSEENIPEKIVDIGKKWKLSKGHEGQREVVFTWMDGGQWGSWMKNMYGMKANSGPAVVIADHQSLLYYDQDPSGQPIKLTSTSIFSAIDGINQGSVNAKHSENMIERFIRGLNDGANWGAAWIAEHPYMTVFIIAASLVTLVIVVKRALSEDLSTLRGDSRKSNRLD</sequence>
<proteinExistence type="predicted"/>
<feature type="chain" id="PRO_5003375605" description="Thioredoxin domain-containing protein" evidence="7">
    <location>
        <begin position="26"/>
        <end position="582"/>
    </location>
</feature>
<protein>
    <recommendedName>
        <fullName evidence="8">Thioredoxin domain-containing protein</fullName>
    </recommendedName>
</protein>
<feature type="signal peptide" evidence="7">
    <location>
        <begin position="1"/>
        <end position="25"/>
    </location>
</feature>
<dbReference type="AlphaFoldDB" id="F8ND50"/>
<dbReference type="GeneID" id="18817020"/>
<dbReference type="InterPro" id="IPR017937">
    <property type="entry name" value="Thioredoxin_CS"/>
</dbReference>
<feature type="domain" description="Thioredoxin" evidence="8">
    <location>
        <begin position="8"/>
        <end position="136"/>
    </location>
</feature>
<comment type="function">
    <text evidence="5">Probable disulfide isomerase, which participates in the folding of proteins containing disulfide bonds. May act as a dithiol oxidase. Acts as a regulator of endoplasmic reticulum-mitochondria contact sites via its ability to regulate redox signals.</text>
</comment>
<dbReference type="Pfam" id="PF00085">
    <property type="entry name" value="Thioredoxin"/>
    <property type="match status" value="2"/>
</dbReference>
<evidence type="ECO:0000256" key="2">
    <source>
        <dbReference type="ARBA" id="ARBA00022692"/>
    </source>
</evidence>
<dbReference type="HOGENOM" id="CLU_021868_1_1_1"/>
<dbReference type="Proteomes" id="UP000008064">
    <property type="component" value="Unassembled WGS sequence"/>
</dbReference>
<keyword evidence="7" id="KW-0732">Signal</keyword>